<dbReference type="CDD" id="cd00118">
    <property type="entry name" value="LysM"/>
    <property type="match status" value="2"/>
</dbReference>
<dbReference type="InterPro" id="IPR002477">
    <property type="entry name" value="Peptidoglycan-bd-like"/>
</dbReference>
<protein>
    <submittedName>
        <fullName evidence="2">LysM peptidoglycan-binding domain-containing protein</fullName>
    </submittedName>
</protein>
<dbReference type="InterPro" id="IPR036779">
    <property type="entry name" value="LysM_dom_sf"/>
</dbReference>
<feature type="domain" description="LysM" evidence="1">
    <location>
        <begin position="149"/>
        <end position="193"/>
    </location>
</feature>
<keyword evidence="3" id="KW-1185">Reference proteome</keyword>
<dbReference type="InterPro" id="IPR036366">
    <property type="entry name" value="PGBDSf"/>
</dbReference>
<dbReference type="PROSITE" id="PS51782">
    <property type="entry name" value="LYSM"/>
    <property type="match status" value="2"/>
</dbReference>
<proteinExistence type="predicted"/>
<evidence type="ECO:0000313" key="3">
    <source>
        <dbReference type="Proteomes" id="UP000601171"/>
    </source>
</evidence>
<dbReference type="AlphaFoldDB" id="A0A926EQK7"/>
<accession>A0A926EQK7</accession>
<dbReference type="Gene3D" id="3.10.350.10">
    <property type="entry name" value="LysM domain"/>
    <property type="match status" value="2"/>
</dbReference>
<dbReference type="Pfam" id="PF01476">
    <property type="entry name" value="LysM"/>
    <property type="match status" value="2"/>
</dbReference>
<dbReference type="RefSeq" id="WP_262428446.1">
    <property type="nucleotide sequence ID" value="NZ_JACRTG010000005.1"/>
</dbReference>
<gene>
    <name evidence="2" type="ORF">H8707_01805</name>
</gene>
<organism evidence="2 3">
    <name type="scientific">Paratissierella segnis</name>
    <dbReference type="NCBI Taxonomy" id="2763679"/>
    <lineage>
        <taxon>Bacteria</taxon>
        <taxon>Bacillati</taxon>
        <taxon>Bacillota</taxon>
        <taxon>Tissierellia</taxon>
        <taxon>Tissierellales</taxon>
        <taxon>Tissierellaceae</taxon>
        <taxon>Paratissierella</taxon>
    </lineage>
</organism>
<dbReference type="SMART" id="SM00257">
    <property type="entry name" value="LysM"/>
    <property type="match status" value="2"/>
</dbReference>
<comment type="caution">
    <text evidence="2">The sequence shown here is derived from an EMBL/GenBank/DDBJ whole genome shotgun (WGS) entry which is preliminary data.</text>
</comment>
<dbReference type="InterPro" id="IPR036365">
    <property type="entry name" value="PGBD-like_sf"/>
</dbReference>
<dbReference type="Proteomes" id="UP000601171">
    <property type="component" value="Unassembled WGS sequence"/>
</dbReference>
<dbReference type="EMBL" id="JACRTG010000005">
    <property type="protein sequence ID" value="MBC8586976.1"/>
    <property type="molecule type" value="Genomic_DNA"/>
</dbReference>
<dbReference type="Gene3D" id="1.10.101.10">
    <property type="entry name" value="PGBD-like superfamily/PGBD"/>
    <property type="match status" value="1"/>
</dbReference>
<dbReference type="InterPro" id="IPR018392">
    <property type="entry name" value="LysM"/>
</dbReference>
<dbReference type="SUPFAM" id="SSF54106">
    <property type="entry name" value="LysM domain"/>
    <property type="match status" value="2"/>
</dbReference>
<reference evidence="2" key="1">
    <citation type="submission" date="2020-08" db="EMBL/GenBank/DDBJ databases">
        <title>Genome public.</title>
        <authorList>
            <person name="Liu C."/>
            <person name="Sun Q."/>
        </authorList>
    </citation>
    <scope>NUCLEOTIDE SEQUENCE</scope>
    <source>
        <strain evidence="2">BX21</strain>
    </source>
</reference>
<feature type="domain" description="LysM" evidence="1">
    <location>
        <begin position="8"/>
        <end position="52"/>
    </location>
</feature>
<name>A0A926EQK7_9FIRM</name>
<dbReference type="SUPFAM" id="SSF47090">
    <property type="entry name" value="PGBD-like"/>
    <property type="match status" value="1"/>
</dbReference>
<evidence type="ECO:0000313" key="2">
    <source>
        <dbReference type="EMBL" id="MBC8586976.1"/>
    </source>
</evidence>
<dbReference type="Pfam" id="PF01471">
    <property type="entry name" value="PG_binding_1"/>
    <property type="match status" value="1"/>
</dbReference>
<sequence length="194" mass="20417">MACPSGTFAYTIRAGDTFYLIARAHGVSLDALIAANPGVNPDRLQIGQVICIPTSPGPGPQPGACPTLRLGSQGASVRQLQTLLRNNGFDPGPIDGIFGNRTHAAVIAFQRSRGLVQDGIVGVLTWTALGVNCGTTPTPPPQTCPPGTRSYEVRAGDTFYTLAIRFNTTVAAIQRANPNVNPNDLRIGQRICIP</sequence>
<dbReference type="PANTHER" id="PTHR33734:SF22">
    <property type="entry name" value="MEMBRANE-BOUND LYTIC MUREIN TRANSGLYCOSYLASE D"/>
    <property type="match status" value="1"/>
</dbReference>
<evidence type="ECO:0000259" key="1">
    <source>
        <dbReference type="PROSITE" id="PS51782"/>
    </source>
</evidence>
<dbReference type="PANTHER" id="PTHR33734">
    <property type="entry name" value="LYSM DOMAIN-CONTAINING GPI-ANCHORED PROTEIN 2"/>
    <property type="match status" value="1"/>
</dbReference>